<dbReference type="Gene3D" id="2.40.128.110">
    <property type="entry name" value="Lipid/polyisoprenoid-binding, YceI-like"/>
    <property type="match status" value="1"/>
</dbReference>
<proteinExistence type="predicted"/>
<dbReference type="PANTHER" id="PTHR34406">
    <property type="entry name" value="PROTEIN YCEI"/>
    <property type="match status" value="1"/>
</dbReference>
<dbReference type="AlphaFoldDB" id="A0A1J5RGB6"/>
<name>A0A1J5RGB6_9ZZZZ</name>
<dbReference type="SUPFAM" id="SSF101874">
    <property type="entry name" value="YceI-like"/>
    <property type="match status" value="1"/>
</dbReference>
<dbReference type="PANTHER" id="PTHR34406:SF1">
    <property type="entry name" value="PROTEIN YCEI"/>
    <property type="match status" value="1"/>
</dbReference>
<comment type="caution">
    <text evidence="2">The sequence shown here is derived from an EMBL/GenBank/DDBJ whole genome shotgun (WGS) entry which is preliminary data.</text>
</comment>
<evidence type="ECO:0000259" key="1">
    <source>
        <dbReference type="SMART" id="SM00867"/>
    </source>
</evidence>
<dbReference type="EMBL" id="MLJW01000186">
    <property type="protein sequence ID" value="OIQ94442.1"/>
    <property type="molecule type" value="Genomic_DNA"/>
</dbReference>
<dbReference type="SMART" id="SM00867">
    <property type="entry name" value="YceI"/>
    <property type="match status" value="1"/>
</dbReference>
<dbReference type="InterPro" id="IPR007372">
    <property type="entry name" value="Lipid/polyisoprenoid-bd_YceI"/>
</dbReference>
<dbReference type="InterPro" id="IPR036761">
    <property type="entry name" value="TTHA0802/YceI-like_sf"/>
</dbReference>
<feature type="domain" description="Lipid/polyisoprenoid-binding YceI-like" evidence="1">
    <location>
        <begin position="26"/>
        <end position="186"/>
    </location>
</feature>
<evidence type="ECO:0000313" key="2">
    <source>
        <dbReference type="EMBL" id="OIQ94442.1"/>
    </source>
</evidence>
<protein>
    <submittedName>
        <fullName evidence="2">Protein YceI</fullName>
    </submittedName>
</protein>
<sequence>MNTAIKYLSSIAALILLAGSAGATEFRQVQPGESAVTFGFTQMGVPLEGKFNQFSAQIYFDPAKLDKAQARIEINVSSIDTGSAEGNEEVVGRKWFNAKDYPTASFVSTELKALGGNRYQATGKLSIKGRTLDVATPVTFQVNGTHGAFDGAFTIKRLDYMIGEGEWTDVSSVANEIQIKFHVVVNAAPSHK</sequence>
<accession>A0A1J5RGB6</accession>
<organism evidence="2">
    <name type="scientific">mine drainage metagenome</name>
    <dbReference type="NCBI Taxonomy" id="410659"/>
    <lineage>
        <taxon>unclassified sequences</taxon>
        <taxon>metagenomes</taxon>
        <taxon>ecological metagenomes</taxon>
    </lineage>
</organism>
<reference evidence="2" key="1">
    <citation type="submission" date="2016-10" db="EMBL/GenBank/DDBJ databases">
        <title>Sequence of Gallionella enrichment culture.</title>
        <authorList>
            <person name="Poehlein A."/>
            <person name="Muehling M."/>
            <person name="Daniel R."/>
        </authorList>
    </citation>
    <scope>NUCLEOTIDE SEQUENCE</scope>
</reference>
<dbReference type="Pfam" id="PF04264">
    <property type="entry name" value="YceI"/>
    <property type="match status" value="1"/>
</dbReference>
<gene>
    <name evidence="2" type="primary">yceI_19</name>
    <name evidence="2" type="ORF">GALL_235900</name>
</gene>